<proteinExistence type="predicted"/>
<comment type="caution">
    <text evidence="2">The sequence shown here is derived from an EMBL/GenBank/DDBJ whole genome shotgun (WGS) entry which is preliminary data.</text>
</comment>
<evidence type="ECO:0000313" key="2">
    <source>
        <dbReference type="EMBL" id="KAF9524249.1"/>
    </source>
</evidence>
<name>A0A9P6E831_9AGAR</name>
<dbReference type="Proteomes" id="UP000807306">
    <property type="component" value="Unassembled WGS sequence"/>
</dbReference>
<dbReference type="OrthoDB" id="3046394at2759"/>
<keyword evidence="3" id="KW-1185">Reference proteome</keyword>
<sequence length="130" mass="14222">MIVAFFDMSFYLSDPSGLHLMFNFPLCKLYSNSVMSSLNSRRGWKFGNSAGGESQGQAASGGNVTLKNRHMQITTGKNNDILSGLDHQTNPAAVYVHVESHELRDRAGASSSWDDEKVDPALPQSQWSAV</sequence>
<protein>
    <submittedName>
        <fullName evidence="2">Uncharacterized protein</fullName>
    </submittedName>
</protein>
<accession>A0A9P6E831</accession>
<gene>
    <name evidence="2" type="ORF">CPB83DRAFT_861476</name>
</gene>
<dbReference type="AlphaFoldDB" id="A0A9P6E831"/>
<evidence type="ECO:0000313" key="3">
    <source>
        <dbReference type="Proteomes" id="UP000807306"/>
    </source>
</evidence>
<feature type="region of interest" description="Disordered" evidence="1">
    <location>
        <begin position="106"/>
        <end position="130"/>
    </location>
</feature>
<reference evidence="2" key="1">
    <citation type="submission" date="2020-11" db="EMBL/GenBank/DDBJ databases">
        <authorList>
            <consortium name="DOE Joint Genome Institute"/>
            <person name="Ahrendt S."/>
            <person name="Riley R."/>
            <person name="Andreopoulos W."/>
            <person name="Labutti K."/>
            <person name="Pangilinan J."/>
            <person name="Ruiz-Duenas F.J."/>
            <person name="Barrasa J.M."/>
            <person name="Sanchez-Garcia M."/>
            <person name="Camarero S."/>
            <person name="Miyauchi S."/>
            <person name="Serrano A."/>
            <person name="Linde D."/>
            <person name="Babiker R."/>
            <person name="Drula E."/>
            <person name="Ayuso-Fernandez I."/>
            <person name="Pacheco R."/>
            <person name="Padilla G."/>
            <person name="Ferreira P."/>
            <person name="Barriuso J."/>
            <person name="Kellner H."/>
            <person name="Castanera R."/>
            <person name="Alfaro M."/>
            <person name="Ramirez L."/>
            <person name="Pisabarro A.G."/>
            <person name="Kuo A."/>
            <person name="Tritt A."/>
            <person name="Lipzen A."/>
            <person name="He G."/>
            <person name="Yan M."/>
            <person name="Ng V."/>
            <person name="Cullen D."/>
            <person name="Martin F."/>
            <person name="Rosso M.-N."/>
            <person name="Henrissat B."/>
            <person name="Hibbett D."/>
            <person name="Martinez A.T."/>
            <person name="Grigoriev I.V."/>
        </authorList>
    </citation>
    <scope>NUCLEOTIDE SEQUENCE</scope>
    <source>
        <strain evidence="2">CBS 506.95</strain>
    </source>
</reference>
<organism evidence="2 3">
    <name type="scientific">Crepidotus variabilis</name>
    <dbReference type="NCBI Taxonomy" id="179855"/>
    <lineage>
        <taxon>Eukaryota</taxon>
        <taxon>Fungi</taxon>
        <taxon>Dikarya</taxon>
        <taxon>Basidiomycota</taxon>
        <taxon>Agaricomycotina</taxon>
        <taxon>Agaricomycetes</taxon>
        <taxon>Agaricomycetidae</taxon>
        <taxon>Agaricales</taxon>
        <taxon>Agaricineae</taxon>
        <taxon>Crepidotaceae</taxon>
        <taxon>Crepidotus</taxon>
    </lineage>
</organism>
<dbReference type="EMBL" id="MU157901">
    <property type="protein sequence ID" value="KAF9524249.1"/>
    <property type="molecule type" value="Genomic_DNA"/>
</dbReference>
<evidence type="ECO:0000256" key="1">
    <source>
        <dbReference type="SAM" id="MobiDB-lite"/>
    </source>
</evidence>